<evidence type="ECO:0000313" key="4">
    <source>
        <dbReference type="Proteomes" id="UP000242561"/>
    </source>
</evidence>
<dbReference type="EMBL" id="CP018154">
    <property type="protein sequence ID" value="APG62408.1"/>
    <property type="molecule type" value="Genomic_DNA"/>
</dbReference>
<keyword evidence="1" id="KW-1133">Transmembrane helix</keyword>
<protein>
    <recommendedName>
        <fullName evidence="2">Phytase-like domain-containing protein</fullName>
    </recommendedName>
</protein>
<feature type="transmembrane region" description="Helical" evidence="1">
    <location>
        <begin position="14"/>
        <end position="33"/>
    </location>
</feature>
<keyword evidence="1" id="KW-0472">Membrane</keyword>
<gene>
    <name evidence="3" type="ORF">LPB140_05915</name>
</gene>
<organism evidence="3 4">
    <name type="scientific">Sphingorhabdus lutea</name>
    <dbReference type="NCBI Taxonomy" id="1913578"/>
    <lineage>
        <taxon>Bacteria</taxon>
        <taxon>Pseudomonadati</taxon>
        <taxon>Pseudomonadota</taxon>
        <taxon>Alphaproteobacteria</taxon>
        <taxon>Sphingomonadales</taxon>
        <taxon>Sphingomonadaceae</taxon>
        <taxon>Sphingorhabdus</taxon>
    </lineage>
</organism>
<keyword evidence="4" id="KW-1185">Reference proteome</keyword>
<dbReference type="InterPro" id="IPR027372">
    <property type="entry name" value="Phytase-like_dom"/>
</dbReference>
<evidence type="ECO:0000259" key="2">
    <source>
        <dbReference type="Pfam" id="PF13449"/>
    </source>
</evidence>
<dbReference type="OrthoDB" id="9798693at2"/>
<accession>A0A1L3JBB3</accession>
<dbReference type="AlphaFoldDB" id="A0A1L3JBB3"/>
<evidence type="ECO:0000313" key="3">
    <source>
        <dbReference type="EMBL" id="APG62408.1"/>
    </source>
</evidence>
<dbReference type="KEGG" id="sphl:LPB140_05915"/>
<dbReference type="Pfam" id="PF13449">
    <property type="entry name" value="Phytase-like"/>
    <property type="match status" value="1"/>
</dbReference>
<evidence type="ECO:0000256" key="1">
    <source>
        <dbReference type="SAM" id="Phobius"/>
    </source>
</evidence>
<dbReference type="Proteomes" id="UP000242561">
    <property type="component" value="Chromosome"/>
</dbReference>
<feature type="domain" description="Phytase-like" evidence="2">
    <location>
        <begin position="80"/>
        <end position="324"/>
    </location>
</feature>
<reference evidence="3 4" key="1">
    <citation type="submission" date="2016-11" db="EMBL/GenBank/DDBJ databases">
        <title>Sphingorhabdus sp. LPB0140, isolated from marine environment.</title>
        <authorList>
            <person name="Kim E."/>
            <person name="Yi H."/>
        </authorList>
    </citation>
    <scope>NUCLEOTIDE SEQUENCE [LARGE SCALE GENOMIC DNA]</scope>
    <source>
        <strain evidence="3 4">LPB0140</strain>
    </source>
</reference>
<proteinExistence type="predicted"/>
<sequence>MKASGLKISSYNKYAQAFILILFFIILLAGLRITRINNSQSIWFEKLDLIDNGRANKADLSQIGPLKFISAWELKSYNADFGGISALVAIGQNRFLGTSDAGTLIGFGLSGDMQTDRPFIAPLPNSTGPGKSYKDRDSESMAYNPATGEYWVGTEFTQKITRYSPSFANSTGEVQPDLMKNWPSNSGPEAISRLIDGRFIIFSEGADGPEEGSYQAILFSGDPVERGAKASPFYHKPPKGFKITDATLLPNGDILCLYRSIGFPEGFAAKIGILKNQHIAPHKMSASKIIATLSPPLLVDNMEGITLTHENGRFYIWIISDNNFNIWQRTILMKFELPANLAHDGTHSKKPVDIVPGFQSM</sequence>
<name>A0A1L3JBB3_9SPHN</name>
<keyword evidence="1" id="KW-0812">Transmembrane</keyword>
<dbReference type="RefSeq" id="WP_072559060.1">
    <property type="nucleotide sequence ID" value="NZ_CP018154.1"/>
</dbReference>
<dbReference type="STRING" id="1913578.LPB140_05915"/>